<keyword evidence="6 9" id="KW-0067">ATP-binding</keyword>
<accession>A0ABT7HJK0</accession>
<dbReference type="CDD" id="cd03257">
    <property type="entry name" value="ABC_NikE_OppD_transporters"/>
    <property type="match status" value="2"/>
</dbReference>
<evidence type="ECO:0000256" key="2">
    <source>
        <dbReference type="ARBA" id="ARBA00005417"/>
    </source>
</evidence>
<protein>
    <submittedName>
        <fullName evidence="9">ABC transporter ATP-binding protein</fullName>
    </submittedName>
</protein>
<evidence type="ECO:0000313" key="10">
    <source>
        <dbReference type="Proteomes" id="UP001225134"/>
    </source>
</evidence>
<dbReference type="PROSITE" id="PS50893">
    <property type="entry name" value="ABC_TRANSPORTER_2"/>
    <property type="match status" value="2"/>
</dbReference>
<dbReference type="Pfam" id="PF00005">
    <property type="entry name" value="ABC_tran"/>
    <property type="match status" value="2"/>
</dbReference>
<gene>
    <name evidence="9" type="ORF">QQA45_02110</name>
</gene>
<evidence type="ECO:0000256" key="1">
    <source>
        <dbReference type="ARBA" id="ARBA00004202"/>
    </source>
</evidence>
<dbReference type="EMBL" id="JASSPP010000002">
    <property type="protein sequence ID" value="MDK9580314.1"/>
    <property type="molecule type" value="Genomic_DNA"/>
</dbReference>
<keyword evidence="7" id="KW-0472">Membrane</keyword>
<dbReference type="Gene3D" id="3.40.50.300">
    <property type="entry name" value="P-loop containing nucleotide triphosphate hydrolases"/>
    <property type="match status" value="2"/>
</dbReference>
<keyword evidence="10" id="KW-1185">Reference proteome</keyword>
<dbReference type="SUPFAM" id="SSF52540">
    <property type="entry name" value="P-loop containing nucleoside triphosphate hydrolases"/>
    <property type="match status" value="2"/>
</dbReference>
<dbReference type="InterPro" id="IPR013563">
    <property type="entry name" value="Oligopep_ABC_C"/>
</dbReference>
<dbReference type="InterPro" id="IPR017871">
    <property type="entry name" value="ABC_transporter-like_CS"/>
</dbReference>
<keyword evidence="3" id="KW-0813">Transport</keyword>
<comment type="subcellular location">
    <subcellularLocation>
        <location evidence="1">Cell membrane</location>
        <topology evidence="1">Peripheral membrane protein</topology>
    </subcellularLocation>
</comment>
<dbReference type="NCBIfam" id="TIGR01727">
    <property type="entry name" value="oligo_HPY"/>
    <property type="match status" value="1"/>
</dbReference>
<keyword evidence="5" id="KW-0547">Nucleotide-binding</keyword>
<sequence>MRENILEVKELNTYLKKDKKELRILKDISFNLKKGKILGIVGESGCGKSLTVNSIINLLENCKIEGEIKYYNKDEEITLNKLKQYGKIFRNIRGNKISMIFQDPMAALNPVYTIANQITEVLLEHKDIKKSEALKEAIELLEKLGIKNAKDRINDYPHQFSGGQLQRIIIAMAMICKPDILIADEPTTALDVTIQAQILKLLKDLKEEYNMSIILITHDLGVIAEMADEVLVMYAGEVVEGATAYEIFKNPLHPYTRSLLQAIPTKGNKGKKLYVIDGIVPPITEFTENVCRFSNRIPFLPKEAHEINPSLHEVEKDHFVRCTCYKSFKLNNRNEEILEKNKFDEVVLEVKNLKKYYNPKRSIFRKKEPIKALEDINFNVKKGQTIGIIGESGCGKSTLAKSIMKLHDITDGEINIDLGKGLQNIYKLSKGKDLLFRKKVQMVFQDPYSSLNPSKKIYEALDEPMRVHKMGDKKKRYEKILEALKMVNLPKEYLDRYPHEFSGGQRQRICIARALCLEPELLILDEPVSALDLSVQAQVLNYLIEIQQKKSISYIFISHDLGVVKYMCDYIYIINNGKFVEKGTTEEIFNSPKNAYTKKLLESIPDISKIYGKDKNESNTLV</sequence>
<evidence type="ECO:0000256" key="3">
    <source>
        <dbReference type="ARBA" id="ARBA00022448"/>
    </source>
</evidence>
<dbReference type="GO" id="GO:0005524">
    <property type="term" value="F:ATP binding"/>
    <property type="evidence" value="ECO:0007669"/>
    <property type="project" value="UniProtKB-KW"/>
</dbReference>
<dbReference type="InterPro" id="IPR003439">
    <property type="entry name" value="ABC_transporter-like_ATP-bd"/>
</dbReference>
<dbReference type="PROSITE" id="PS00211">
    <property type="entry name" value="ABC_TRANSPORTER_1"/>
    <property type="match status" value="2"/>
</dbReference>
<feature type="domain" description="ABC transporter" evidence="8">
    <location>
        <begin position="348"/>
        <end position="601"/>
    </location>
</feature>
<evidence type="ECO:0000313" key="9">
    <source>
        <dbReference type="EMBL" id="MDK9580314.1"/>
    </source>
</evidence>
<dbReference type="InterPro" id="IPR003593">
    <property type="entry name" value="AAA+_ATPase"/>
</dbReference>
<comment type="caution">
    <text evidence="9">The sequence shown here is derived from an EMBL/GenBank/DDBJ whole genome shotgun (WGS) entry which is preliminary data.</text>
</comment>
<evidence type="ECO:0000256" key="7">
    <source>
        <dbReference type="ARBA" id="ARBA00023136"/>
    </source>
</evidence>
<reference evidence="9 10" key="1">
    <citation type="submission" date="2023-06" db="EMBL/GenBank/DDBJ databases">
        <title>Antibody response to the Sneathia vaginalis cytopathogenic toxin A during pregnancy.</title>
        <authorList>
            <person name="Mccoy Z.T."/>
            <person name="Serrano M.G."/>
            <person name="Spaine K."/>
            <person name="Edwards D.J."/>
            <person name="Buck G.A."/>
            <person name="Jefferson K."/>
        </authorList>
    </citation>
    <scope>NUCLEOTIDE SEQUENCE [LARGE SCALE GENOMIC DNA]</scope>
    <source>
        <strain evidence="9 10">CCUG 42621</strain>
    </source>
</reference>
<organism evidence="9 10">
    <name type="scientific">Sneathia sanguinegens</name>
    <dbReference type="NCBI Taxonomy" id="40543"/>
    <lineage>
        <taxon>Bacteria</taxon>
        <taxon>Fusobacteriati</taxon>
        <taxon>Fusobacteriota</taxon>
        <taxon>Fusobacteriia</taxon>
        <taxon>Fusobacteriales</taxon>
        <taxon>Leptotrichiaceae</taxon>
        <taxon>Sneathia</taxon>
    </lineage>
</organism>
<keyword evidence="4" id="KW-1003">Cell membrane</keyword>
<name>A0ABT7HJK0_9FUSO</name>
<comment type="similarity">
    <text evidence="2">Belongs to the ABC transporter superfamily.</text>
</comment>
<dbReference type="PANTHER" id="PTHR43297:SF2">
    <property type="entry name" value="DIPEPTIDE TRANSPORT ATP-BINDING PROTEIN DPPD"/>
    <property type="match status" value="1"/>
</dbReference>
<dbReference type="NCBIfam" id="NF007739">
    <property type="entry name" value="PRK10419.1"/>
    <property type="match status" value="2"/>
</dbReference>
<proteinExistence type="inferred from homology"/>
<dbReference type="PANTHER" id="PTHR43297">
    <property type="entry name" value="OLIGOPEPTIDE TRANSPORT ATP-BINDING PROTEIN APPD"/>
    <property type="match status" value="1"/>
</dbReference>
<feature type="domain" description="ABC transporter" evidence="8">
    <location>
        <begin position="6"/>
        <end position="260"/>
    </location>
</feature>
<evidence type="ECO:0000256" key="5">
    <source>
        <dbReference type="ARBA" id="ARBA00022741"/>
    </source>
</evidence>
<dbReference type="Pfam" id="PF08352">
    <property type="entry name" value="oligo_HPY"/>
    <property type="match status" value="2"/>
</dbReference>
<evidence type="ECO:0000259" key="8">
    <source>
        <dbReference type="PROSITE" id="PS50893"/>
    </source>
</evidence>
<evidence type="ECO:0000256" key="4">
    <source>
        <dbReference type="ARBA" id="ARBA00022475"/>
    </source>
</evidence>
<dbReference type="Proteomes" id="UP001225134">
    <property type="component" value="Unassembled WGS sequence"/>
</dbReference>
<dbReference type="InterPro" id="IPR050388">
    <property type="entry name" value="ABC_Ni/Peptide_Import"/>
</dbReference>
<dbReference type="SMART" id="SM00382">
    <property type="entry name" value="AAA"/>
    <property type="match status" value="2"/>
</dbReference>
<dbReference type="RefSeq" id="WP_285152678.1">
    <property type="nucleotide sequence ID" value="NZ_CAUPPJ010000002.1"/>
</dbReference>
<evidence type="ECO:0000256" key="6">
    <source>
        <dbReference type="ARBA" id="ARBA00022840"/>
    </source>
</evidence>
<dbReference type="NCBIfam" id="NF008453">
    <property type="entry name" value="PRK11308.1"/>
    <property type="match status" value="2"/>
</dbReference>
<dbReference type="InterPro" id="IPR027417">
    <property type="entry name" value="P-loop_NTPase"/>
</dbReference>